<keyword evidence="2" id="KW-1185">Reference proteome</keyword>
<dbReference type="EMBL" id="LVYD01000001">
    <property type="protein sequence ID" value="OQP67178.1"/>
    <property type="molecule type" value="Genomic_DNA"/>
</dbReference>
<sequence length="64" mass="7408">MHITYENKLTHIFSPAGYLKFIKEQANRDSIEKVKIIPPKLGSSGFGKIYVELKYASKYFRPNT</sequence>
<accession>A0A1V9G9N9</accession>
<dbReference type="AlphaFoldDB" id="A0A1V9G9N9"/>
<organism evidence="1 2">
    <name type="scientific">Niastella vici</name>
    <dbReference type="NCBI Taxonomy" id="1703345"/>
    <lineage>
        <taxon>Bacteria</taxon>
        <taxon>Pseudomonadati</taxon>
        <taxon>Bacteroidota</taxon>
        <taxon>Chitinophagia</taxon>
        <taxon>Chitinophagales</taxon>
        <taxon>Chitinophagaceae</taxon>
        <taxon>Niastella</taxon>
    </lineage>
</organism>
<evidence type="ECO:0000313" key="2">
    <source>
        <dbReference type="Proteomes" id="UP000192796"/>
    </source>
</evidence>
<gene>
    <name evidence="1" type="ORF">A3860_02115</name>
</gene>
<dbReference type="STRING" id="1703345.A3860_02115"/>
<name>A0A1V9G9N9_9BACT</name>
<reference evidence="1 2" key="1">
    <citation type="submission" date="2016-03" db="EMBL/GenBank/DDBJ databases">
        <title>Niastella vici sp. nov., isolated from farmland soil.</title>
        <authorList>
            <person name="Chen L."/>
            <person name="Wang D."/>
            <person name="Yang S."/>
            <person name="Wang G."/>
        </authorList>
    </citation>
    <scope>NUCLEOTIDE SEQUENCE [LARGE SCALE GENOMIC DNA]</scope>
    <source>
        <strain evidence="1 2">DJ57</strain>
    </source>
</reference>
<dbReference type="Proteomes" id="UP000192796">
    <property type="component" value="Unassembled WGS sequence"/>
</dbReference>
<evidence type="ECO:0000313" key="1">
    <source>
        <dbReference type="EMBL" id="OQP67178.1"/>
    </source>
</evidence>
<comment type="caution">
    <text evidence="1">The sequence shown here is derived from an EMBL/GenBank/DDBJ whole genome shotgun (WGS) entry which is preliminary data.</text>
</comment>
<proteinExistence type="predicted"/>
<protein>
    <submittedName>
        <fullName evidence="1">Uncharacterized protein</fullName>
    </submittedName>
</protein>